<keyword evidence="5 7" id="KW-1133">Transmembrane helix</keyword>
<dbReference type="InterPro" id="IPR007353">
    <property type="entry name" value="DUF421"/>
</dbReference>
<comment type="subcellular location">
    <subcellularLocation>
        <location evidence="1">Cell membrane</location>
        <topology evidence="1">Multi-pass membrane protein</topology>
    </subcellularLocation>
</comment>
<evidence type="ECO:0000256" key="2">
    <source>
        <dbReference type="ARBA" id="ARBA00006448"/>
    </source>
</evidence>
<feature type="domain" description="YetF-like N-terminal transmembrane" evidence="9">
    <location>
        <begin position="6"/>
        <end position="80"/>
    </location>
</feature>
<evidence type="ECO:0000256" key="1">
    <source>
        <dbReference type="ARBA" id="ARBA00004651"/>
    </source>
</evidence>
<organism evidence="10">
    <name type="scientific">Proteinivorax hydrogeniformans</name>
    <dbReference type="NCBI Taxonomy" id="1826727"/>
    <lineage>
        <taxon>Bacteria</taxon>
        <taxon>Bacillati</taxon>
        <taxon>Bacillota</taxon>
        <taxon>Clostridia</taxon>
        <taxon>Eubacteriales</taxon>
        <taxon>Proteinivoracaceae</taxon>
        <taxon>Proteinivorax</taxon>
    </lineage>
</organism>
<comment type="similarity">
    <text evidence="2">Belongs to the UPF0702 family.</text>
</comment>
<evidence type="ECO:0000256" key="5">
    <source>
        <dbReference type="ARBA" id="ARBA00022989"/>
    </source>
</evidence>
<evidence type="ECO:0000259" key="8">
    <source>
        <dbReference type="Pfam" id="PF04239"/>
    </source>
</evidence>
<dbReference type="InterPro" id="IPR023090">
    <property type="entry name" value="UPF0702_alpha/beta_dom_sf"/>
</dbReference>
<protein>
    <submittedName>
        <fullName evidence="10">DUF421 domain-containing protein</fullName>
    </submittedName>
</protein>
<evidence type="ECO:0000256" key="7">
    <source>
        <dbReference type="SAM" id="Phobius"/>
    </source>
</evidence>
<reference evidence="10" key="2">
    <citation type="submission" date="2024-06" db="EMBL/GenBank/DDBJ databases">
        <authorList>
            <person name="Petrova K.O."/>
            <person name="Toshchakov S.V."/>
            <person name="Boltjanskaja Y.V."/>
            <person name="Kevbrin V.V."/>
        </authorList>
    </citation>
    <scope>NUCLEOTIDE SEQUENCE</scope>
    <source>
        <strain evidence="10">Z-710</strain>
    </source>
</reference>
<evidence type="ECO:0000259" key="9">
    <source>
        <dbReference type="Pfam" id="PF20730"/>
    </source>
</evidence>
<feature type="transmembrane region" description="Helical" evidence="7">
    <location>
        <begin position="61"/>
        <end position="78"/>
    </location>
</feature>
<gene>
    <name evidence="10" type="ORF">PRVXH_000766</name>
</gene>
<keyword evidence="3" id="KW-1003">Cell membrane</keyword>
<keyword evidence="4 7" id="KW-0812">Transmembrane</keyword>
<dbReference type="RefSeq" id="WP_353893993.1">
    <property type="nucleotide sequence ID" value="NZ_CP159485.1"/>
</dbReference>
<dbReference type="GO" id="GO:0005886">
    <property type="term" value="C:plasma membrane"/>
    <property type="evidence" value="ECO:0007669"/>
    <property type="project" value="UniProtKB-SubCell"/>
</dbReference>
<keyword evidence="6 7" id="KW-0472">Membrane</keyword>
<sequence length="232" mass="26532">MLNSFYFTISIELITGFFALLVSIKVIGKRQVSQITPFDFISAIVLGEIVGNAIYDQQTNAYHLIFGVSLWTILIYTIEKLSQKFQNHRKKIQGSPTFLIKKGNIDFNQLSKEKLDFNELLSLLRERDVFSVQEVEYAILETSGEVTVIKKSLYNQPTNQDLGVDVAKTSLNLPVILDGEIATDNLDILGYDETWLKNKLTAENVDNYRDILYAEWSEEKGLYVQFRKESLA</sequence>
<evidence type="ECO:0000256" key="6">
    <source>
        <dbReference type="ARBA" id="ARBA00023136"/>
    </source>
</evidence>
<dbReference type="Pfam" id="PF04239">
    <property type="entry name" value="DUF421"/>
    <property type="match status" value="1"/>
</dbReference>
<accession>A0AAU8HVP5</accession>
<evidence type="ECO:0000313" key="10">
    <source>
        <dbReference type="EMBL" id="XCI29445.1"/>
    </source>
</evidence>
<dbReference type="EMBL" id="CP159485">
    <property type="protein sequence ID" value="XCI29445.1"/>
    <property type="molecule type" value="Genomic_DNA"/>
</dbReference>
<reference evidence="10" key="1">
    <citation type="journal article" date="2018" name="Antonie Van Leeuwenhoek">
        <title>Proteinivorax hydrogeniformans sp. nov., an anaerobic, haloalkaliphilic bacterium fermenting proteinaceous compounds with high hydrogen production.</title>
        <authorList>
            <person name="Boltyanskaya Y."/>
            <person name="Detkova E."/>
            <person name="Pimenov N."/>
            <person name="Kevbrin V."/>
        </authorList>
    </citation>
    <scope>NUCLEOTIDE SEQUENCE</scope>
    <source>
        <strain evidence="10">Z-710</strain>
    </source>
</reference>
<dbReference type="Pfam" id="PF20730">
    <property type="entry name" value="YetF_N"/>
    <property type="match status" value="1"/>
</dbReference>
<dbReference type="InterPro" id="IPR048454">
    <property type="entry name" value="YetF_N"/>
</dbReference>
<proteinExistence type="inferred from homology"/>
<dbReference type="PANTHER" id="PTHR34582">
    <property type="entry name" value="UPF0702 TRANSMEMBRANE PROTEIN YCAP"/>
    <property type="match status" value="1"/>
</dbReference>
<feature type="domain" description="YetF C-terminal" evidence="8">
    <location>
        <begin position="84"/>
        <end position="217"/>
    </location>
</feature>
<dbReference type="Gene3D" id="3.30.240.20">
    <property type="entry name" value="bsu07140 like domains"/>
    <property type="match status" value="2"/>
</dbReference>
<evidence type="ECO:0000256" key="3">
    <source>
        <dbReference type="ARBA" id="ARBA00022475"/>
    </source>
</evidence>
<evidence type="ECO:0000256" key="4">
    <source>
        <dbReference type="ARBA" id="ARBA00022692"/>
    </source>
</evidence>
<feature type="transmembrane region" description="Helical" evidence="7">
    <location>
        <begin position="6"/>
        <end position="24"/>
    </location>
</feature>
<dbReference type="AlphaFoldDB" id="A0AAU8HVP5"/>
<dbReference type="PANTHER" id="PTHR34582:SF5">
    <property type="entry name" value="UPF0702 TRANSMEMBRANE PROTEIN YETF"/>
    <property type="match status" value="1"/>
</dbReference>
<name>A0AAU8HVP5_9FIRM</name>